<protein>
    <submittedName>
        <fullName evidence="1">Uncharacterized protein</fullName>
    </submittedName>
</protein>
<name>A0AAD7RXN1_9TELE</name>
<accession>A0AAD7RXN1</accession>
<keyword evidence="2" id="KW-1185">Reference proteome</keyword>
<proteinExistence type="predicted"/>
<dbReference type="EMBL" id="JAINUG010000149">
    <property type="protein sequence ID" value="KAJ8392075.1"/>
    <property type="molecule type" value="Genomic_DNA"/>
</dbReference>
<dbReference type="AlphaFoldDB" id="A0AAD7RXN1"/>
<evidence type="ECO:0000313" key="2">
    <source>
        <dbReference type="Proteomes" id="UP001221898"/>
    </source>
</evidence>
<reference evidence="1" key="1">
    <citation type="journal article" date="2023" name="Science">
        <title>Genome structures resolve the early diversification of teleost fishes.</title>
        <authorList>
            <person name="Parey E."/>
            <person name="Louis A."/>
            <person name="Montfort J."/>
            <person name="Bouchez O."/>
            <person name="Roques C."/>
            <person name="Iampietro C."/>
            <person name="Lluch J."/>
            <person name="Castinel A."/>
            <person name="Donnadieu C."/>
            <person name="Desvignes T."/>
            <person name="Floi Bucao C."/>
            <person name="Jouanno E."/>
            <person name="Wen M."/>
            <person name="Mejri S."/>
            <person name="Dirks R."/>
            <person name="Jansen H."/>
            <person name="Henkel C."/>
            <person name="Chen W.J."/>
            <person name="Zahm M."/>
            <person name="Cabau C."/>
            <person name="Klopp C."/>
            <person name="Thompson A.W."/>
            <person name="Robinson-Rechavi M."/>
            <person name="Braasch I."/>
            <person name="Lecointre G."/>
            <person name="Bobe J."/>
            <person name="Postlethwait J.H."/>
            <person name="Berthelot C."/>
            <person name="Roest Crollius H."/>
            <person name="Guiguen Y."/>
        </authorList>
    </citation>
    <scope>NUCLEOTIDE SEQUENCE</scope>
    <source>
        <strain evidence="1">NC1722</strain>
    </source>
</reference>
<evidence type="ECO:0000313" key="1">
    <source>
        <dbReference type="EMBL" id="KAJ8392075.1"/>
    </source>
</evidence>
<gene>
    <name evidence="1" type="ORF">AAFF_G00078810</name>
</gene>
<comment type="caution">
    <text evidence="1">The sequence shown here is derived from an EMBL/GenBank/DDBJ whole genome shotgun (WGS) entry which is preliminary data.</text>
</comment>
<sequence length="106" mass="11660">MACLAKTAEDRRSRNMPVPSHPLLLLTEYPAGAPVDSHYRIWEKHNDVRKADGAGPLWNLRPADTGGNNALRALCVCADNAARCAEAAQRVSGGHLNKREEREETE</sequence>
<dbReference type="Proteomes" id="UP001221898">
    <property type="component" value="Unassembled WGS sequence"/>
</dbReference>
<organism evidence="1 2">
    <name type="scientific">Aldrovandia affinis</name>
    <dbReference type="NCBI Taxonomy" id="143900"/>
    <lineage>
        <taxon>Eukaryota</taxon>
        <taxon>Metazoa</taxon>
        <taxon>Chordata</taxon>
        <taxon>Craniata</taxon>
        <taxon>Vertebrata</taxon>
        <taxon>Euteleostomi</taxon>
        <taxon>Actinopterygii</taxon>
        <taxon>Neopterygii</taxon>
        <taxon>Teleostei</taxon>
        <taxon>Notacanthiformes</taxon>
        <taxon>Halosauridae</taxon>
        <taxon>Aldrovandia</taxon>
    </lineage>
</organism>